<name>A0A4Z2IGN7_9TELE</name>
<reference evidence="1 2" key="1">
    <citation type="submission" date="2019-03" db="EMBL/GenBank/DDBJ databases">
        <title>First draft genome of Liparis tanakae, snailfish: a comprehensive survey of snailfish specific genes.</title>
        <authorList>
            <person name="Kim W."/>
            <person name="Song I."/>
            <person name="Jeong J.-H."/>
            <person name="Kim D."/>
            <person name="Kim S."/>
            <person name="Ryu S."/>
            <person name="Song J.Y."/>
            <person name="Lee S.K."/>
        </authorList>
    </citation>
    <scope>NUCLEOTIDE SEQUENCE [LARGE SCALE GENOMIC DNA]</scope>
    <source>
        <tissue evidence="1">Muscle</tissue>
    </source>
</reference>
<evidence type="ECO:0000313" key="1">
    <source>
        <dbReference type="EMBL" id="TNN76967.1"/>
    </source>
</evidence>
<proteinExistence type="predicted"/>
<dbReference type="Proteomes" id="UP000314294">
    <property type="component" value="Unassembled WGS sequence"/>
</dbReference>
<dbReference type="AlphaFoldDB" id="A0A4Z2IGN7"/>
<organism evidence="1 2">
    <name type="scientific">Liparis tanakae</name>
    <name type="common">Tanaka's snailfish</name>
    <dbReference type="NCBI Taxonomy" id="230148"/>
    <lineage>
        <taxon>Eukaryota</taxon>
        <taxon>Metazoa</taxon>
        <taxon>Chordata</taxon>
        <taxon>Craniata</taxon>
        <taxon>Vertebrata</taxon>
        <taxon>Euteleostomi</taxon>
        <taxon>Actinopterygii</taxon>
        <taxon>Neopterygii</taxon>
        <taxon>Teleostei</taxon>
        <taxon>Neoteleostei</taxon>
        <taxon>Acanthomorphata</taxon>
        <taxon>Eupercaria</taxon>
        <taxon>Perciformes</taxon>
        <taxon>Cottioidei</taxon>
        <taxon>Cottales</taxon>
        <taxon>Liparidae</taxon>
        <taxon>Liparis</taxon>
    </lineage>
</organism>
<sequence>MGLSQRCNIGPAPPSHGMDYACYTKCLIMQSSSFEAWRRTRGGGNWTWRSKKDVDCLPHEEARTKLAGLSRVSDNCDKTKEKWPDVLSLFKK</sequence>
<comment type="caution">
    <text evidence="1">The sequence shown here is derived from an EMBL/GenBank/DDBJ whole genome shotgun (WGS) entry which is preliminary data.</text>
</comment>
<gene>
    <name evidence="1" type="ORF">EYF80_012813</name>
</gene>
<dbReference type="EMBL" id="SRLO01000088">
    <property type="protein sequence ID" value="TNN76967.1"/>
    <property type="molecule type" value="Genomic_DNA"/>
</dbReference>
<evidence type="ECO:0000313" key="2">
    <source>
        <dbReference type="Proteomes" id="UP000314294"/>
    </source>
</evidence>
<accession>A0A4Z2IGN7</accession>
<protein>
    <submittedName>
        <fullName evidence="1">Uncharacterized protein</fullName>
    </submittedName>
</protein>
<keyword evidence="2" id="KW-1185">Reference proteome</keyword>